<reference evidence="1 2" key="1">
    <citation type="submission" date="2018-05" db="EMBL/GenBank/DDBJ databases">
        <title>Comparative genomics of bacterial root endophytes of switchgrass collected from native prairies over two seasons.</title>
        <authorList>
            <person name="Tang Y."/>
        </authorList>
    </citation>
    <scope>NUCLEOTIDE SEQUENCE [LARGE SCALE GENOMIC DNA]</scope>
    <source>
        <strain evidence="1 2">NFIX32</strain>
    </source>
</reference>
<protein>
    <submittedName>
        <fullName evidence="1">Uncharacterized protein</fullName>
    </submittedName>
</protein>
<accession>A0A318IYZ6</accession>
<gene>
    <name evidence="1" type="ORF">NA66_100537</name>
</gene>
<comment type="caution">
    <text evidence="1">The sequence shown here is derived from an EMBL/GenBank/DDBJ whole genome shotgun (WGS) entry which is preliminary data.</text>
</comment>
<organism evidence="1 2">
    <name type="scientific">Burkholderia pyrrocinia</name>
    <name type="common">Pseudomonas pyrrocinia</name>
    <dbReference type="NCBI Taxonomy" id="60550"/>
    <lineage>
        <taxon>Bacteria</taxon>
        <taxon>Pseudomonadati</taxon>
        <taxon>Pseudomonadota</taxon>
        <taxon>Betaproteobacteria</taxon>
        <taxon>Burkholderiales</taxon>
        <taxon>Burkholderiaceae</taxon>
        <taxon>Burkholderia</taxon>
        <taxon>Burkholderia cepacia complex</taxon>
    </lineage>
</organism>
<dbReference type="EMBL" id="QJJY01000005">
    <property type="protein sequence ID" value="PXX36898.1"/>
    <property type="molecule type" value="Genomic_DNA"/>
</dbReference>
<dbReference type="AlphaFoldDB" id="A0A318IYZ6"/>
<dbReference type="RefSeq" id="WP_143155702.1">
    <property type="nucleotide sequence ID" value="NZ_QJJY01000005.1"/>
</dbReference>
<name>A0A318IYZ6_BURPY</name>
<evidence type="ECO:0000313" key="1">
    <source>
        <dbReference type="EMBL" id="PXX36898.1"/>
    </source>
</evidence>
<dbReference type="Proteomes" id="UP000247755">
    <property type="component" value="Unassembled WGS sequence"/>
</dbReference>
<sequence>MAVLVAEWEYHHENRGTPIIRRGGPAAGAVPAAVVAIAPLSRALPIQQDIRIGGPIQRGNGQFAPGDYPYAA</sequence>
<proteinExistence type="predicted"/>
<evidence type="ECO:0000313" key="2">
    <source>
        <dbReference type="Proteomes" id="UP000247755"/>
    </source>
</evidence>